<feature type="chain" id="PRO_5045316695" evidence="1">
    <location>
        <begin position="21"/>
        <end position="265"/>
    </location>
</feature>
<feature type="signal peptide" evidence="1">
    <location>
        <begin position="1"/>
        <end position="20"/>
    </location>
</feature>
<organism evidence="2 3">
    <name type="scientific">Chryseobacterium ginsengisoli</name>
    <dbReference type="NCBI Taxonomy" id="363853"/>
    <lineage>
        <taxon>Bacteria</taxon>
        <taxon>Pseudomonadati</taxon>
        <taxon>Bacteroidota</taxon>
        <taxon>Flavobacteriia</taxon>
        <taxon>Flavobacteriales</taxon>
        <taxon>Weeksellaceae</taxon>
        <taxon>Chryseobacterium group</taxon>
        <taxon>Chryseobacterium</taxon>
    </lineage>
</organism>
<gene>
    <name evidence="2" type="ORF">GCM10023210_05120</name>
</gene>
<dbReference type="RefSeq" id="WP_345200113.1">
    <property type="nucleotide sequence ID" value="NZ_BAABHX010000001.1"/>
</dbReference>
<dbReference type="EMBL" id="BAABHX010000001">
    <property type="protein sequence ID" value="GAA5084866.1"/>
    <property type="molecule type" value="Genomic_DNA"/>
</dbReference>
<keyword evidence="1" id="KW-0732">Signal</keyword>
<evidence type="ECO:0000313" key="3">
    <source>
        <dbReference type="Proteomes" id="UP001500353"/>
    </source>
</evidence>
<evidence type="ECO:0000313" key="2">
    <source>
        <dbReference type="EMBL" id="GAA5084866.1"/>
    </source>
</evidence>
<dbReference type="Proteomes" id="UP001500353">
    <property type="component" value="Unassembled WGS sequence"/>
</dbReference>
<name>A0ABP9LXS0_9FLAO</name>
<keyword evidence="3" id="KW-1185">Reference proteome</keyword>
<comment type="caution">
    <text evidence="2">The sequence shown here is derived from an EMBL/GenBank/DDBJ whole genome shotgun (WGS) entry which is preliminary data.</text>
</comment>
<reference evidence="3" key="1">
    <citation type="journal article" date="2019" name="Int. J. Syst. Evol. Microbiol.">
        <title>The Global Catalogue of Microorganisms (GCM) 10K type strain sequencing project: providing services to taxonomists for standard genome sequencing and annotation.</title>
        <authorList>
            <consortium name="The Broad Institute Genomics Platform"/>
            <consortium name="The Broad Institute Genome Sequencing Center for Infectious Disease"/>
            <person name="Wu L."/>
            <person name="Ma J."/>
        </authorList>
    </citation>
    <scope>NUCLEOTIDE SEQUENCE [LARGE SCALE GENOMIC DNA]</scope>
    <source>
        <strain evidence="3">JCM 18019</strain>
    </source>
</reference>
<accession>A0ABP9LXS0</accession>
<sequence>MKKYLLLAGFLAINTLSAQMGINTTNPQTAFHVDGAKDNNASGIPTIAQQLNDFAVSSSGGLGIGITVPNEKFELNSGISNTSGLKFSNLTAATPAAAIAQRLGVDSNGTVVTIPTRGVITPGLVSVVGSYNRTTRPSIDVNDLGYTGFPETLKSFTIPAGGKAVFINLMLGIDYSAFPSGGGHGYYEARLFIDNAPTDVYLTTQEKEETGSCASFTFSTVKSLSAGSHTVEVRMIRSKNNGTVSGVNMRMTQISLSFNASYINN</sequence>
<protein>
    <submittedName>
        <fullName evidence="2">Uncharacterized protein</fullName>
    </submittedName>
</protein>
<evidence type="ECO:0000256" key="1">
    <source>
        <dbReference type="SAM" id="SignalP"/>
    </source>
</evidence>
<proteinExistence type="predicted"/>